<evidence type="ECO:0000256" key="3">
    <source>
        <dbReference type="ARBA" id="ARBA00008981"/>
    </source>
</evidence>
<dbReference type="Gene3D" id="3.90.1150.10">
    <property type="entry name" value="Aspartate Aminotransferase, domain 1"/>
    <property type="match status" value="1"/>
</dbReference>
<dbReference type="InterPro" id="IPR004639">
    <property type="entry name" value="4pyrrol_synth_GluAld_NH2Trfase"/>
</dbReference>
<evidence type="ECO:0000256" key="7">
    <source>
        <dbReference type="HAMAP-Rule" id="MF_00375"/>
    </source>
</evidence>
<comment type="subcellular location">
    <subcellularLocation>
        <location evidence="7">Cytoplasm</location>
    </subcellularLocation>
</comment>
<dbReference type="EMBL" id="CAADFI010000039">
    <property type="protein sequence ID" value="VFJ93134.1"/>
    <property type="molecule type" value="Genomic_DNA"/>
</dbReference>
<evidence type="ECO:0000256" key="6">
    <source>
        <dbReference type="ARBA" id="ARBA00023244"/>
    </source>
</evidence>
<dbReference type="InterPro" id="IPR049704">
    <property type="entry name" value="Aminotrans_3_PPA_site"/>
</dbReference>
<dbReference type="EMBL" id="CAADFG010000040">
    <property type="protein sequence ID" value="VFJ92177.1"/>
    <property type="molecule type" value="Genomic_DNA"/>
</dbReference>
<dbReference type="GO" id="GO:0005737">
    <property type="term" value="C:cytoplasm"/>
    <property type="evidence" value="ECO:0007669"/>
    <property type="project" value="UniProtKB-SubCell"/>
</dbReference>
<dbReference type="CDD" id="cd00610">
    <property type="entry name" value="OAT_like"/>
    <property type="match status" value="1"/>
</dbReference>
<dbReference type="InterPro" id="IPR005814">
    <property type="entry name" value="Aminotrans_3"/>
</dbReference>
<comment type="cofactor">
    <cofactor evidence="1 7">
        <name>pyridoxal 5'-phosphate</name>
        <dbReference type="ChEBI" id="CHEBI:597326"/>
    </cofactor>
</comment>
<dbReference type="SUPFAM" id="SSF53383">
    <property type="entry name" value="PLP-dependent transferases"/>
    <property type="match status" value="1"/>
</dbReference>
<evidence type="ECO:0000313" key="9">
    <source>
        <dbReference type="EMBL" id="VFJ93134.1"/>
    </source>
</evidence>
<dbReference type="GO" id="GO:0042286">
    <property type="term" value="F:glutamate-1-semialdehyde 2,1-aminomutase activity"/>
    <property type="evidence" value="ECO:0007669"/>
    <property type="project" value="UniProtKB-UniRule"/>
</dbReference>
<dbReference type="NCBIfam" id="TIGR00713">
    <property type="entry name" value="hemL"/>
    <property type="match status" value="1"/>
</dbReference>
<dbReference type="Gene3D" id="3.40.640.10">
    <property type="entry name" value="Type I PLP-dependent aspartate aminotransferase-like (Major domain)"/>
    <property type="match status" value="1"/>
</dbReference>
<sequence>MTKSQELFSRAQKTIPGGVNSPVRAFRGVGGEPIFLKSGAGAWLTDEDDRRYVDYVGAWGPMIVGHAHPAVVEAVQETARQGLGFGAPTTLETAMAEKVRELVPSVEKVRMVNSGTEAAMSAIRLARGVTGRDKIVKFEGCYHGHVDSLLVKAGSGALTLGVPTSPGIPASLAAETLILDYNDAEQVRAAFAKEGERIAGIIVEPVAGNMNCVPPAPGFLAALRAVCDAYGSILIFDEVMTGFRVALGGAQARYNVQPDLTALGKVIGGGMPVGAFGGRAGIMDRISPTGPVYQAGTLSGNPVAMAAGLATLEIVSEPGFHERLSGITGRLAEGLETRAKAAGIPFTLQHVGGMFGMFFTAEPVIRNFRQVMACDQERFRRFFHGMLTEGVYLAPSAFEAGFVSGAHGEEALAMTWAAAERVFSRI</sequence>
<keyword evidence="4 7" id="KW-0663">Pyridoxal phosphate</keyword>
<evidence type="ECO:0000313" key="10">
    <source>
        <dbReference type="EMBL" id="VFJ99993.1"/>
    </source>
</evidence>
<dbReference type="UniPathway" id="UPA00251">
    <property type="reaction ID" value="UER00317"/>
</dbReference>
<dbReference type="EC" id="5.4.3.8" evidence="7"/>
<evidence type="ECO:0000256" key="5">
    <source>
        <dbReference type="ARBA" id="ARBA00023235"/>
    </source>
</evidence>
<feature type="modified residue" description="N6-(pyridoxal phosphate)lysine" evidence="7">
    <location>
        <position position="265"/>
    </location>
</feature>
<dbReference type="GO" id="GO:0006782">
    <property type="term" value="P:protoporphyrinogen IX biosynthetic process"/>
    <property type="evidence" value="ECO:0007669"/>
    <property type="project" value="UniProtKB-UniRule"/>
</dbReference>
<dbReference type="FunFam" id="3.40.640.10:FF:000021">
    <property type="entry name" value="Glutamate-1-semialdehyde 2,1-aminomutase"/>
    <property type="match status" value="1"/>
</dbReference>
<keyword evidence="7" id="KW-0963">Cytoplasm</keyword>
<dbReference type="GO" id="GO:0008483">
    <property type="term" value="F:transaminase activity"/>
    <property type="evidence" value="ECO:0007669"/>
    <property type="project" value="InterPro"/>
</dbReference>
<dbReference type="InterPro" id="IPR015422">
    <property type="entry name" value="PyrdxlP-dep_Trfase_small"/>
</dbReference>
<accession>A0A450UKU4</accession>
<keyword evidence="6 7" id="KW-0627">Porphyrin biosynthesis</keyword>
<protein>
    <recommendedName>
        <fullName evidence="7">Glutamate-1-semialdehyde 2,1-aminomutase</fullName>
        <shortName evidence="7">GSA</shortName>
        <ecNumber evidence="7">5.4.3.8</ecNumber>
    </recommendedName>
    <alternativeName>
        <fullName evidence="7">Glutamate-1-semialdehyde aminotransferase</fullName>
        <shortName evidence="7">GSA-AT</shortName>
    </alternativeName>
</protein>
<dbReference type="Pfam" id="PF00202">
    <property type="entry name" value="Aminotran_3"/>
    <property type="match status" value="1"/>
</dbReference>
<comment type="similarity">
    <text evidence="3 7">Belongs to the class-III pyridoxal-phosphate-dependent aminotransferase family. HemL subfamily.</text>
</comment>
<name>A0A450UKU4_9GAMM</name>
<dbReference type="InterPro" id="IPR015424">
    <property type="entry name" value="PyrdxlP-dep_Trfase"/>
</dbReference>
<proteinExistence type="inferred from homology"/>
<dbReference type="InterPro" id="IPR015421">
    <property type="entry name" value="PyrdxlP-dep_Trfase_major"/>
</dbReference>
<evidence type="ECO:0000256" key="2">
    <source>
        <dbReference type="ARBA" id="ARBA00004819"/>
    </source>
</evidence>
<keyword evidence="5 7" id="KW-0413">Isomerase</keyword>
<dbReference type="GO" id="GO:0030170">
    <property type="term" value="F:pyridoxal phosphate binding"/>
    <property type="evidence" value="ECO:0007669"/>
    <property type="project" value="InterPro"/>
</dbReference>
<dbReference type="PANTHER" id="PTHR43713:SF3">
    <property type="entry name" value="GLUTAMATE-1-SEMIALDEHYDE 2,1-AMINOMUTASE 1, CHLOROPLASTIC-RELATED"/>
    <property type="match status" value="1"/>
</dbReference>
<evidence type="ECO:0000256" key="4">
    <source>
        <dbReference type="ARBA" id="ARBA00022898"/>
    </source>
</evidence>
<dbReference type="PROSITE" id="PS00600">
    <property type="entry name" value="AA_TRANSFER_CLASS_3"/>
    <property type="match status" value="1"/>
</dbReference>
<organism evidence="9">
    <name type="scientific">Candidatus Kentrum eta</name>
    <dbReference type="NCBI Taxonomy" id="2126337"/>
    <lineage>
        <taxon>Bacteria</taxon>
        <taxon>Pseudomonadati</taxon>
        <taxon>Pseudomonadota</taxon>
        <taxon>Gammaproteobacteria</taxon>
        <taxon>Candidatus Kentrum</taxon>
    </lineage>
</organism>
<comment type="subunit">
    <text evidence="7">Homodimer.</text>
</comment>
<evidence type="ECO:0000256" key="1">
    <source>
        <dbReference type="ARBA" id="ARBA00001933"/>
    </source>
</evidence>
<evidence type="ECO:0000313" key="8">
    <source>
        <dbReference type="EMBL" id="VFJ92177.1"/>
    </source>
</evidence>
<dbReference type="NCBIfam" id="NF000818">
    <property type="entry name" value="PRK00062.1"/>
    <property type="match status" value="1"/>
</dbReference>
<dbReference type="PANTHER" id="PTHR43713">
    <property type="entry name" value="GLUTAMATE-1-SEMIALDEHYDE 2,1-AMINOMUTASE"/>
    <property type="match status" value="1"/>
</dbReference>
<gene>
    <name evidence="7" type="primary">hemL</name>
    <name evidence="8" type="ORF">BECKH772A_GA0070896_100409</name>
    <name evidence="9" type="ORF">BECKH772B_GA0070898_100399</name>
    <name evidence="10" type="ORF">BECKH772C_GA0070978_100389</name>
</gene>
<dbReference type="HAMAP" id="MF_00375">
    <property type="entry name" value="HemL_aminotrans_3"/>
    <property type="match status" value="1"/>
</dbReference>
<dbReference type="EMBL" id="CAADFJ010000038">
    <property type="protein sequence ID" value="VFJ99993.1"/>
    <property type="molecule type" value="Genomic_DNA"/>
</dbReference>
<reference evidence="9" key="1">
    <citation type="submission" date="2019-02" db="EMBL/GenBank/DDBJ databases">
        <authorList>
            <person name="Gruber-Vodicka R. H."/>
            <person name="Seah K. B. B."/>
        </authorList>
    </citation>
    <scope>NUCLEOTIDE SEQUENCE</scope>
    <source>
        <strain evidence="10">BECK_SA2B12</strain>
        <strain evidence="8">BECK_SA2B15</strain>
        <strain evidence="9">BECK_SA2B20</strain>
    </source>
</reference>
<dbReference type="AlphaFoldDB" id="A0A450UKU4"/>
<comment type="pathway">
    <text evidence="2">Porphyrin-containing compound metabolism; protoporphyrin-IX biosynthesis; 5-aminolevulinate from L-glutamyl-tRNA(Glu): step 2/2.</text>
</comment>
<comment type="catalytic activity">
    <reaction evidence="7">
        <text>(S)-4-amino-5-oxopentanoate = 5-aminolevulinate</text>
        <dbReference type="Rhea" id="RHEA:14265"/>
        <dbReference type="ChEBI" id="CHEBI:57501"/>
        <dbReference type="ChEBI" id="CHEBI:356416"/>
        <dbReference type="EC" id="5.4.3.8"/>
    </reaction>
</comment>